<keyword evidence="9" id="KW-0966">Cell projection</keyword>
<protein>
    <recommendedName>
        <fullName evidence="3">Calcium channel flower</fullName>
    </recommendedName>
</protein>
<name>A0A1I8A937_9BILA</name>
<evidence type="ECO:0000256" key="13">
    <source>
        <dbReference type="SAM" id="Phobius"/>
    </source>
</evidence>
<keyword evidence="5" id="KW-0107">Calcium channel</keyword>
<dbReference type="InterPro" id="IPR019365">
    <property type="entry name" value="TVP18/Ca-channel_flower"/>
</dbReference>
<reference evidence="15" key="1">
    <citation type="submission" date="2016-11" db="UniProtKB">
        <authorList>
            <consortium name="WormBaseParasite"/>
        </authorList>
    </citation>
    <scope>IDENTIFICATION</scope>
</reference>
<keyword evidence="8 13" id="KW-0472">Membrane</keyword>
<evidence type="ECO:0000256" key="12">
    <source>
        <dbReference type="ARBA" id="ARBA00046506"/>
    </source>
</evidence>
<comment type="subunit">
    <text evidence="12">Homomultimer. Associates with the dally/ magu complex.</text>
</comment>
<keyword evidence="5" id="KW-0407">Ion channel</keyword>
<organism evidence="14 15">
    <name type="scientific">Steinernema glaseri</name>
    <dbReference type="NCBI Taxonomy" id="37863"/>
    <lineage>
        <taxon>Eukaryota</taxon>
        <taxon>Metazoa</taxon>
        <taxon>Ecdysozoa</taxon>
        <taxon>Nematoda</taxon>
        <taxon>Chromadorea</taxon>
        <taxon>Rhabditida</taxon>
        <taxon>Tylenchina</taxon>
        <taxon>Panagrolaimomorpha</taxon>
        <taxon>Strongyloidoidea</taxon>
        <taxon>Steinernematidae</taxon>
        <taxon>Steinernema</taxon>
    </lineage>
</organism>
<evidence type="ECO:0000256" key="7">
    <source>
        <dbReference type="ARBA" id="ARBA00022989"/>
    </source>
</evidence>
<keyword evidence="4" id="KW-0813">Transport</keyword>
<evidence type="ECO:0000256" key="2">
    <source>
        <dbReference type="ARBA" id="ARBA00010023"/>
    </source>
</evidence>
<dbReference type="Pfam" id="PF10233">
    <property type="entry name" value="Cg6151-P"/>
    <property type="match status" value="1"/>
</dbReference>
<dbReference type="GO" id="GO:0005262">
    <property type="term" value="F:calcium channel activity"/>
    <property type="evidence" value="ECO:0007669"/>
    <property type="project" value="UniProtKB-KW"/>
</dbReference>
<feature type="transmembrane region" description="Helical" evidence="13">
    <location>
        <begin position="82"/>
        <end position="102"/>
    </location>
</feature>
<feature type="transmembrane region" description="Helical" evidence="13">
    <location>
        <begin position="147"/>
        <end position="164"/>
    </location>
</feature>
<evidence type="ECO:0000256" key="10">
    <source>
        <dbReference type="ARBA" id="ARBA00023329"/>
    </source>
</evidence>
<evidence type="ECO:0000313" key="14">
    <source>
        <dbReference type="Proteomes" id="UP000095287"/>
    </source>
</evidence>
<dbReference type="AlphaFoldDB" id="A0A1I8A937"/>
<dbReference type="Proteomes" id="UP000095287">
    <property type="component" value="Unplaced"/>
</dbReference>
<keyword evidence="10" id="KW-0968">Cytoplasmic vesicle</keyword>
<keyword evidence="4" id="KW-0109">Calcium transport</keyword>
<evidence type="ECO:0000313" key="15">
    <source>
        <dbReference type="WBParaSite" id="L893_g3518.t1"/>
    </source>
</evidence>
<keyword evidence="4" id="KW-0406">Ion transport</keyword>
<keyword evidence="14" id="KW-1185">Reference proteome</keyword>
<evidence type="ECO:0000256" key="1">
    <source>
        <dbReference type="ARBA" id="ARBA00004644"/>
    </source>
</evidence>
<feature type="transmembrane region" description="Helical" evidence="13">
    <location>
        <begin position="170"/>
        <end position="189"/>
    </location>
</feature>
<dbReference type="WBParaSite" id="L893_g3518.t1">
    <property type="protein sequence ID" value="L893_g3518.t1"/>
    <property type="gene ID" value="L893_g3518"/>
</dbReference>
<evidence type="ECO:0000256" key="3">
    <source>
        <dbReference type="ARBA" id="ARBA00016120"/>
    </source>
</evidence>
<dbReference type="GO" id="GO:0016192">
    <property type="term" value="P:vesicle-mediated transport"/>
    <property type="evidence" value="ECO:0007669"/>
    <property type="project" value="TreeGrafter"/>
</dbReference>
<evidence type="ECO:0000256" key="11">
    <source>
        <dbReference type="ARBA" id="ARBA00034111"/>
    </source>
</evidence>
<dbReference type="GO" id="GO:0042734">
    <property type="term" value="C:presynaptic membrane"/>
    <property type="evidence" value="ECO:0007669"/>
    <property type="project" value="UniProtKB-SubCell"/>
</dbReference>
<accession>A0A1I8A937</accession>
<keyword evidence="4" id="KW-0106">Calcium</keyword>
<comment type="subcellular location">
    <subcellularLocation>
        <location evidence="1">Cytoplasmic vesicle</location>
        <location evidence="1">Secretory vesicle</location>
        <location evidence="1">Synaptic vesicle membrane</location>
        <topology evidence="1">Multi-pass membrane protein</topology>
    </subcellularLocation>
    <subcellularLocation>
        <location evidence="11">Presynaptic cell membrane</location>
    </subcellularLocation>
</comment>
<feature type="transmembrane region" description="Helical" evidence="13">
    <location>
        <begin position="108"/>
        <end position="135"/>
    </location>
</feature>
<keyword evidence="6 13" id="KW-0812">Transmembrane</keyword>
<keyword evidence="7 13" id="KW-1133">Transmembrane helix</keyword>
<dbReference type="PANTHER" id="PTHR13314:SF2">
    <property type="entry name" value="CALCIUM CHANNEL FLOWER HOMOLOG"/>
    <property type="match status" value="1"/>
</dbReference>
<dbReference type="PANTHER" id="PTHR13314">
    <property type="entry name" value="CALCIUM CHANNEL FLOWER HOMOLOG"/>
    <property type="match status" value="1"/>
</dbReference>
<dbReference type="SMART" id="SM01077">
    <property type="entry name" value="Cg6151-P"/>
    <property type="match status" value="1"/>
</dbReference>
<evidence type="ECO:0000256" key="6">
    <source>
        <dbReference type="ARBA" id="ARBA00022692"/>
    </source>
</evidence>
<evidence type="ECO:0000256" key="5">
    <source>
        <dbReference type="ARBA" id="ARBA00022673"/>
    </source>
</evidence>
<evidence type="ECO:0000256" key="4">
    <source>
        <dbReference type="ARBA" id="ARBA00022568"/>
    </source>
</evidence>
<comment type="similarity">
    <text evidence="2">Belongs to the calcium channel flower family.</text>
</comment>
<proteinExistence type="inferred from homology"/>
<sequence length="222" mass="24678">MYHCSARYFLRCFGIVREDCTYKRLLHVWYSSLFFVSWIRFVFTSDLPGMGAAASGAAQSQMQQEHDPSAAFPWWMRYLAKGLGIIGGFVAMFFAILGFLTFTPTCMIAVILQLVFGFLIIALEAPFCCTFVDFIEKIANFSESRAFWQKAALYCVMGIIPIVVCPELNTILGAGTIFASGVVYAFMALGKKADRNTMMAATGHDAWNANVTQQTPNAFNPV</sequence>
<evidence type="ECO:0000256" key="9">
    <source>
        <dbReference type="ARBA" id="ARBA00023273"/>
    </source>
</evidence>
<evidence type="ECO:0000256" key="8">
    <source>
        <dbReference type="ARBA" id="ARBA00023136"/>
    </source>
</evidence>
<dbReference type="GO" id="GO:0030672">
    <property type="term" value="C:synaptic vesicle membrane"/>
    <property type="evidence" value="ECO:0007669"/>
    <property type="project" value="UniProtKB-SubCell"/>
</dbReference>